<comment type="caution">
    <text evidence="4">The sequence shown here is derived from an EMBL/GenBank/DDBJ whole genome shotgun (WGS) entry which is preliminary data.</text>
</comment>
<feature type="transmembrane region" description="Helical" evidence="2">
    <location>
        <begin position="107"/>
        <end position="129"/>
    </location>
</feature>
<feature type="transmembrane region" description="Helical" evidence="2">
    <location>
        <begin position="201"/>
        <end position="218"/>
    </location>
</feature>
<keyword evidence="2" id="KW-0472">Membrane</keyword>
<dbReference type="InterPro" id="IPR002823">
    <property type="entry name" value="DUF112_TM"/>
</dbReference>
<feature type="compositionally biased region" description="Basic and acidic residues" evidence="1">
    <location>
        <begin position="527"/>
        <end position="538"/>
    </location>
</feature>
<evidence type="ECO:0000259" key="3">
    <source>
        <dbReference type="Pfam" id="PF01970"/>
    </source>
</evidence>
<feature type="compositionally biased region" description="Low complexity" evidence="1">
    <location>
        <begin position="500"/>
        <end position="514"/>
    </location>
</feature>
<feature type="transmembrane region" description="Helical" evidence="2">
    <location>
        <begin position="352"/>
        <end position="375"/>
    </location>
</feature>
<evidence type="ECO:0000256" key="2">
    <source>
        <dbReference type="SAM" id="Phobius"/>
    </source>
</evidence>
<sequence>MNDLLIALEAVLSWQHLLFMLVGVVGGIAVGAIPGLTATMTIAVLLPFTFALNPLSGVCLLLGIYSGAVYAGSVPAILLRIPGTPSSAATLLDGYPMTLKGKAGQALTISLLASGFGGLIGGVLLLALTPVLARFALSFGPAEFFMLAVFALTLIASMSEGAMVKGLISGIVGLLIATVGVDPINGVTRMTFGIGDLQAGLGFIPVLIGLFGVAEALVRFEKHIRLRSASPVSPGSFRVPGSLLRRLVPGMTYSSVIGFGVGVLPGTGGDIGSFIGHNEVKRLARDKSMFGKGDPRGLAAAESANNASVPGTLAPTLILGIPGNSAAAVLIGALTVHGLRPGPELFSGSPDLVYSVFLALVIIPVIMVLVGLAGIRSWGQITRIPTQYLWPCVLALSVVGSFAVQSSLVDAMITVGAGVLGYFMIKGGFPQAPLVIGLIVGPLAETGFRRATIINGGSYDWVLHPVPMILLIMSLLTLGIPLLRSWKRRTANSPADQSINDGGTDSSLGGTDNTADTDDGATADSDNFSKDDDGDSRTENTQTK</sequence>
<keyword evidence="5" id="KW-1185">Reference proteome</keyword>
<dbReference type="RefSeq" id="WP_173154734.1">
    <property type="nucleotide sequence ID" value="NZ_BAAALX010000010.1"/>
</dbReference>
<evidence type="ECO:0000313" key="4">
    <source>
        <dbReference type="EMBL" id="GAA1518833.1"/>
    </source>
</evidence>
<accession>A0ABP4L8P3</accession>
<reference evidence="5" key="1">
    <citation type="journal article" date="2019" name="Int. J. Syst. Evol. Microbiol.">
        <title>The Global Catalogue of Microorganisms (GCM) 10K type strain sequencing project: providing services to taxonomists for standard genome sequencing and annotation.</title>
        <authorList>
            <consortium name="The Broad Institute Genomics Platform"/>
            <consortium name="The Broad Institute Genome Sequencing Center for Infectious Disease"/>
            <person name="Wu L."/>
            <person name="Ma J."/>
        </authorList>
    </citation>
    <scope>NUCLEOTIDE SEQUENCE [LARGE SCALE GENOMIC DNA]</scope>
    <source>
        <strain evidence="5">JCM 13318</strain>
    </source>
</reference>
<organism evidence="4 5">
    <name type="scientific">Brevibacterium permense</name>
    <dbReference type="NCBI Taxonomy" id="234834"/>
    <lineage>
        <taxon>Bacteria</taxon>
        <taxon>Bacillati</taxon>
        <taxon>Actinomycetota</taxon>
        <taxon>Actinomycetes</taxon>
        <taxon>Micrococcales</taxon>
        <taxon>Brevibacteriaceae</taxon>
        <taxon>Brevibacterium</taxon>
    </lineage>
</organism>
<feature type="transmembrane region" description="Helical" evidence="2">
    <location>
        <begin position="462"/>
        <end position="483"/>
    </location>
</feature>
<feature type="transmembrane region" description="Helical" evidence="2">
    <location>
        <begin position="135"/>
        <end position="155"/>
    </location>
</feature>
<feature type="region of interest" description="Disordered" evidence="1">
    <location>
        <begin position="491"/>
        <end position="544"/>
    </location>
</feature>
<feature type="transmembrane region" description="Helical" evidence="2">
    <location>
        <begin position="45"/>
        <end position="65"/>
    </location>
</feature>
<feature type="domain" description="DUF112" evidence="3">
    <location>
        <begin position="17"/>
        <end position="436"/>
    </location>
</feature>
<keyword evidence="2" id="KW-0812">Transmembrane</keyword>
<dbReference type="Proteomes" id="UP001500177">
    <property type="component" value="Unassembled WGS sequence"/>
</dbReference>
<name>A0ABP4L8P3_9MICO</name>
<feature type="transmembrane region" description="Helical" evidence="2">
    <location>
        <begin position="387"/>
        <end position="404"/>
    </location>
</feature>
<feature type="transmembrane region" description="Helical" evidence="2">
    <location>
        <begin position="317"/>
        <end position="340"/>
    </location>
</feature>
<keyword evidence="2" id="KW-1133">Transmembrane helix</keyword>
<dbReference type="PANTHER" id="PTHR35342:SF5">
    <property type="entry name" value="TRICARBOXYLIC TRANSPORT PROTEIN"/>
    <property type="match status" value="1"/>
</dbReference>
<evidence type="ECO:0000313" key="5">
    <source>
        <dbReference type="Proteomes" id="UP001500177"/>
    </source>
</evidence>
<evidence type="ECO:0000256" key="1">
    <source>
        <dbReference type="SAM" id="MobiDB-lite"/>
    </source>
</evidence>
<feature type="transmembrane region" description="Helical" evidence="2">
    <location>
        <begin position="162"/>
        <end position="181"/>
    </location>
</feature>
<protein>
    <submittedName>
        <fullName evidence="4">Tripartite tricarboxylate transporter permease</fullName>
    </submittedName>
</protein>
<gene>
    <name evidence="4" type="ORF">GCM10009690_22410</name>
</gene>
<dbReference type="Pfam" id="PF01970">
    <property type="entry name" value="TctA"/>
    <property type="match status" value="1"/>
</dbReference>
<proteinExistence type="predicted"/>
<dbReference type="EMBL" id="BAAALX010000010">
    <property type="protein sequence ID" value="GAA1518833.1"/>
    <property type="molecule type" value="Genomic_DNA"/>
</dbReference>
<feature type="transmembrane region" description="Helical" evidence="2">
    <location>
        <begin position="12"/>
        <end position="33"/>
    </location>
</feature>
<dbReference type="PANTHER" id="PTHR35342">
    <property type="entry name" value="TRICARBOXYLIC TRANSPORT PROTEIN"/>
    <property type="match status" value="1"/>
</dbReference>